<feature type="compositionally biased region" description="Pro residues" evidence="1">
    <location>
        <begin position="112"/>
        <end position="121"/>
    </location>
</feature>
<evidence type="ECO:0000256" key="1">
    <source>
        <dbReference type="SAM" id="MobiDB-lite"/>
    </source>
</evidence>
<dbReference type="AlphaFoldDB" id="A0A550D039"/>
<feature type="region of interest" description="Disordered" evidence="1">
    <location>
        <begin position="1"/>
        <end position="64"/>
    </location>
</feature>
<feature type="region of interest" description="Disordered" evidence="1">
    <location>
        <begin position="88"/>
        <end position="266"/>
    </location>
</feature>
<dbReference type="Proteomes" id="UP000320762">
    <property type="component" value="Unassembled WGS sequence"/>
</dbReference>
<sequence>MAPLLPFFGGTALPHPDHAENGTMRTGRLPPGLIRARTAPLTPPPPSLQPAPSSPTPALPSLVFPHSPTSPLPLTIILLPLTCIRTPHPRPHSPSHISAPREERAPCLTPGPNAPPPPLPPPRHRSQRRGPPPAPRAAPRSRTGAAAPSRRCPPSPGAARPPSRPPCARGSAGGHRPRRRTTLPLPRPPPSAPRPRSLPPPARTLPSARRSRASTRGARPASSPTFTATSASRASRAWAGRPAARTTSSTGRTRIPNPKVASAGAGGGRCTLEWVVELSMSDEPVSDLLLPTVPRALDSLYIAYRRLSIYLYGLSQGTWPRASQVDAREETFGKAGFAKDYILPYRVTTYASYATPVHDIRPHVLYTSLYDYHASYARAVCTRMRVYALHKKGSHVPYLRHSTPQSDLQENMGVPGGVGLLAKESLKSTFIIESNRERKDDRLRR</sequence>
<feature type="compositionally biased region" description="Low complexity" evidence="1">
    <location>
        <begin position="137"/>
        <end position="150"/>
    </location>
</feature>
<feature type="compositionally biased region" description="Low complexity" evidence="1">
    <location>
        <begin position="204"/>
        <end position="254"/>
    </location>
</feature>
<comment type="caution">
    <text evidence="2">The sequence shown here is derived from an EMBL/GenBank/DDBJ whole genome shotgun (WGS) entry which is preliminary data.</text>
</comment>
<feature type="compositionally biased region" description="Pro residues" evidence="1">
    <location>
        <begin position="185"/>
        <end position="203"/>
    </location>
</feature>
<reference evidence="2 3" key="1">
    <citation type="journal article" date="2019" name="New Phytol.">
        <title>Comparative genomics reveals unique wood-decay strategies and fruiting body development in the Schizophyllaceae.</title>
        <authorList>
            <person name="Almasi E."/>
            <person name="Sahu N."/>
            <person name="Krizsan K."/>
            <person name="Balint B."/>
            <person name="Kovacs G.M."/>
            <person name="Kiss B."/>
            <person name="Cseklye J."/>
            <person name="Drula E."/>
            <person name="Henrissat B."/>
            <person name="Nagy I."/>
            <person name="Chovatia M."/>
            <person name="Adam C."/>
            <person name="LaButti K."/>
            <person name="Lipzen A."/>
            <person name="Riley R."/>
            <person name="Grigoriev I.V."/>
            <person name="Nagy L.G."/>
        </authorList>
    </citation>
    <scope>NUCLEOTIDE SEQUENCE [LARGE SCALE GENOMIC DNA]</scope>
    <source>
        <strain evidence="2 3">NL-1724</strain>
    </source>
</reference>
<gene>
    <name evidence="2" type="ORF">BD626DRAFT_28446</name>
</gene>
<dbReference type="EMBL" id="VDMD01000001">
    <property type="protein sequence ID" value="TRM70408.1"/>
    <property type="molecule type" value="Genomic_DNA"/>
</dbReference>
<proteinExistence type="predicted"/>
<evidence type="ECO:0000313" key="2">
    <source>
        <dbReference type="EMBL" id="TRM70408.1"/>
    </source>
</evidence>
<protein>
    <submittedName>
        <fullName evidence="2">Uncharacterized protein</fullName>
    </submittedName>
</protein>
<feature type="compositionally biased region" description="Low complexity" evidence="1">
    <location>
        <begin position="157"/>
        <end position="170"/>
    </location>
</feature>
<feature type="compositionally biased region" description="Pro residues" evidence="1">
    <location>
        <begin position="41"/>
        <end position="58"/>
    </location>
</feature>
<keyword evidence="3" id="KW-1185">Reference proteome</keyword>
<name>A0A550D039_9AGAR</name>
<organism evidence="2 3">
    <name type="scientific">Schizophyllum amplum</name>
    <dbReference type="NCBI Taxonomy" id="97359"/>
    <lineage>
        <taxon>Eukaryota</taxon>
        <taxon>Fungi</taxon>
        <taxon>Dikarya</taxon>
        <taxon>Basidiomycota</taxon>
        <taxon>Agaricomycotina</taxon>
        <taxon>Agaricomycetes</taxon>
        <taxon>Agaricomycetidae</taxon>
        <taxon>Agaricales</taxon>
        <taxon>Schizophyllaceae</taxon>
        <taxon>Schizophyllum</taxon>
    </lineage>
</organism>
<evidence type="ECO:0000313" key="3">
    <source>
        <dbReference type="Proteomes" id="UP000320762"/>
    </source>
</evidence>
<accession>A0A550D039</accession>